<feature type="domain" description="Rho termination factor-like N-terminal" evidence="1">
    <location>
        <begin position="3"/>
        <end position="43"/>
    </location>
</feature>
<dbReference type="Gene3D" id="1.10.720.10">
    <property type="match status" value="1"/>
</dbReference>
<dbReference type="PANTHER" id="PTHR31511">
    <property type="entry name" value="PROTEIN CBG23764"/>
    <property type="match status" value="1"/>
</dbReference>
<name>A0A2B4R8F0_STYPI</name>
<dbReference type="InterPro" id="IPR004211">
    <property type="entry name" value="Endonuclease_7"/>
</dbReference>
<accession>A0A2B4R8F0</accession>
<dbReference type="SUPFAM" id="SSF53098">
    <property type="entry name" value="Ribonuclease H-like"/>
    <property type="match status" value="1"/>
</dbReference>
<dbReference type="AlphaFoldDB" id="A0A2B4R8F0"/>
<dbReference type="InterPro" id="IPR023211">
    <property type="entry name" value="DNA_pol_palm_dom_sf"/>
</dbReference>
<dbReference type="EMBL" id="LSMT01001069">
    <property type="protein sequence ID" value="PFX13103.1"/>
    <property type="molecule type" value="Genomic_DNA"/>
</dbReference>
<protein>
    <recommendedName>
        <fullName evidence="1">Rho termination factor-like N-terminal domain-containing protein</fullName>
    </recommendedName>
</protein>
<dbReference type="InterPro" id="IPR044925">
    <property type="entry name" value="His-Me_finger_sf"/>
</dbReference>
<dbReference type="InterPro" id="IPR011112">
    <property type="entry name" value="Rho-like_N"/>
</dbReference>
<dbReference type="Proteomes" id="UP000225706">
    <property type="component" value="Unassembled WGS sequence"/>
</dbReference>
<dbReference type="SUPFAM" id="SSF54060">
    <property type="entry name" value="His-Me finger endonucleases"/>
    <property type="match status" value="1"/>
</dbReference>
<proteinExistence type="predicted"/>
<dbReference type="Pfam" id="PF02945">
    <property type="entry name" value="Endonuclease_7"/>
    <property type="match status" value="1"/>
</dbReference>
<reference evidence="3" key="1">
    <citation type="journal article" date="2017" name="bioRxiv">
        <title>Comparative analysis of the genomes of Stylophora pistillata and Acropora digitifera provides evidence for extensive differences between species of corals.</title>
        <authorList>
            <person name="Voolstra C.R."/>
            <person name="Li Y."/>
            <person name="Liew Y.J."/>
            <person name="Baumgarten S."/>
            <person name="Zoccola D."/>
            <person name="Flot J.-F."/>
            <person name="Tambutte S."/>
            <person name="Allemand D."/>
            <person name="Aranda M."/>
        </authorList>
    </citation>
    <scope>NUCLEOTIDE SEQUENCE [LARGE SCALE GENOMIC DNA]</scope>
</reference>
<dbReference type="Gene3D" id="3.40.1800.10">
    <property type="entry name" value="His-Me finger endonucleases"/>
    <property type="match status" value="1"/>
</dbReference>
<keyword evidence="3" id="KW-1185">Reference proteome</keyword>
<sequence length="1227" mass="143306">MSDLNTQTVLQLKALAKSLRLKGYSRLRKAELIAHIEESTKDDYEGVVVVEEEEVVGKDLIEFIELSRPRRIDNFIEVKVAEIAGGTLLDDPIPKHEIPKGQKIMKTSKPAKLVKKIDKVVKWGKKKKNIKIEFVLRCNMAKTKIDTGETEIQLTYFHSYQESIFQETDREDIYNKSVVKMMENMAKWTRNGSGWTLDSIAGLDLHTIEYKPLKGSSYIKLDPCLAKKKAIVNMKNEDNECFKWCVTRALNPVKKDQERITKILKEQAKKLKWDGIKFPMEVKDIHRFETLNPGIAVNVFSYEGELQPLRVSKIEKINTHIDLLLISEGEKKHYCLIKSLSRLISSQLSKNEHKKFICRRCLNYFGSQKLLNTHDELCRDHDAVREKMSEHETFLFFKNHNRKIDVPFVIYADFESILKPLNSAQPFPEKCYTEKKQLHIPVSFCYYIKCSFDDQYSNLVEYTAKSEDEDVAQIFVNMLEEEVKAIYKNHPPKKMIFTDSDAEIFEKATCCWICEEEFEKGDTIVRDHCHHTGKFRGAAHNSCNLSTRQSKFIPVVFHNLANYDAHLFIRNLGVSEGDINCIPNNEEKYISFTKKIEVGKFFDKTKGYWVDINRELRFIDSFKFMASSLDKLVKNLVKKDNTLENTGKYHTGEKLELLKRKGEFPYEWLDSIHKPDETELPPIEKWFSSLSGVGISEEGSCHSHKVWKTFEMKTFRDYLKLYNQSDVLLLADVFENFRKVCKANYGLDPCWYFTAPGLAWDACLKRTKQKLELLSDINMLHMFEKGIRGGVSMIPTRYSKANNKYMGEKFDPAQPSKFITYLDANNLYGWAMSKKLPTGGFEWMDEKDFNEWEKCSCIVEVDLLPIKEEKLDYFDHYPPAPENLMINKVPKLVCTLNEKKKYIIHHETLKMYKSLGVEIGKIHRVIKFNESHWMKPYIDLNTELRAKADNDFEKDFFKLMNNAVYGKTMENIRKRVDVRLTNSEDTVKRLANKVNFKHCTIFSENLCAIEMRKTQIFFNKPLYLGMCILDLSKKLMYDFHYNYIKAKYGDRAKLLMTDTDSLCYEIQTDDFYQDIKPDVNKLFDTSNIPKDHPSGIPTGVNKKVIGMFKDEAGGKIIEEFAGLRAKLYCYKMFENGEENKKCKGVKKNVVKNTIKMEHYKRCLFDGEKIHRKMNTLRSRKHEIFTEEINKEAMNGRDDKRTILPDKINTNAPFRHISKMCEEMRDVI</sequence>
<evidence type="ECO:0000313" key="2">
    <source>
        <dbReference type="EMBL" id="PFX13103.1"/>
    </source>
</evidence>
<organism evidence="2 3">
    <name type="scientific">Stylophora pistillata</name>
    <name type="common">Smooth cauliflower coral</name>
    <dbReference type="NCBI Taxonomy" id="50429"/>
    <lineage>
        <taxon>Eukaryota</taxon>
        <taxon>Metazoa</taxon>
        <taxon>Cnidaria</taxon>
        <taxon>Anthozoa</taxon>
        <taxon>Hexacorallia</taxon>
        <taxon>Scleractinia</taxon>
        <taxon>Astrocoeniina</taxon>
        <taxon>Pocilloporidae</taxon>
        <taxon>Stylophora</taxon>
    </lineage>
</organism>
<gene>
    <name evidence="2" type="ORF">AWC38_SpisGene22839</name>
</gene>
<dbReference type="GO" id="GO:0006353">
    <property type="term" value="P:DNA-templated transcription termination"/>
    <property type="evidence" value="ECO:0007669"/>
    <property type="project" value="InterPro"/>
</dbReference>
<dbReference type="InterPro" id="IPR043502">
    <property type="entry name" value="DNA/RNA_pol_sf"/>
</dbReference>
<dbReference type="InterPro" id="IPR012337">
    <property type="entry name" value="RNaseH-like_sf"/>
</dbReference>
<evidence type="ECO:0000313" key="3">
    <source>
        <dbReference type="Proteomes" id="UP000225706"/>
    </source>
</evidence>
<dbReference type="Pfam" id="PF07498">
    <property type="entry name" value="Rho_N"/>
    <property type="match status" value="1"/>
</dbReference>
<dbReference type="PANTHER" id="PTHR31511:SF12">
    <property type="entry name" value="RHO TERMINATION FACTOR N-TERMINAL DOMAIN-CONTAINING PROTEIN"/>
    <property type="match status" value="1"/>
</dbReference>
<dbReference type="InterPro" id="IPR038563">
    <property type="entry name" value="Endonuclease_7_sf"/>
</dbReference>
<dbReference type="SUPFAM" id="SSF56672">
    <property type="entry name" value="DNA/RNA polymerases"/>
    <property type="match status" value="1"/>
</dbReference>
<dbReference type="SMART" id="SM00959">
    <property type="entry name" value="Rho_N"/>
    <property type="match status" value="1"/>
</dbReference>
<dbReference type="Gene3D" id="3.90.1600.10">
    <property type="entry name" value="Palm domain of DNA polymerase"/>
    <property type="match status" value="1"/>
</dbReference>
<dbReference type="OrthoDB" id="5984779at2759"/>
<comment type="caution">
    <text evidence="2">The sequence shown here is derived from an EMBL/GenBank/DDBJ whole genome shotgun (WGS) entry which is preliminary data.</text>
</comment>
<evidence type="ECO:0000259" key="1">
    <source>
        <dbReference type="SMART" id="SM00959"/>
    </source>
</evidence>